<keyword evidence="2" id="KW-0963">Cytoplasm</keyword>
<comment type="caution">
    <text evidence="7">The sequence shown here is derived from an EMBL/GenBank/DDBJ whole genome shotgun (WGS) entry which is preliminary data.</text>
</comment>
<dbReference type="PANTHER" id="PTHR42749:SF1">
    <property type="entry name" value="CELL SHAPE-DETERMINING PROTEIN MREB"/>
    <property type="match status" value="1"/>
</dbReference>
<dbReference type="GO" id="GO:0005524">
    <property type="term" value="F:ATP binding"/>
    <property type="evidence" value="ECO:0007669"/>
    <property type="project" value="UniProtKB-KW"/>
</dbReference>
<organism evidence="7 8">
    <name type="scientific">Fusicatenibacter faecihominis</name>
    <dbReference type="NCBI Taxonomy" id="2881276"/>
    <lineage>
        <taxon>Bacteria</taxon>
        <taxon>Bacillati</taxon>
        <taxon>Bacillota</taxon>
        <taxon>Clostridia</taxon>
        <taxon>Lachnospirales</taxon>
        <taxon>Lachnospiraceae</taxon>
        <taxon>Fusicatenibacter</taxon>
    </lineage>
</organism>
<dbReference type="Pfam" id="PF06723">
    <property type="entry name" value="MreB_Mbl"/>
    <property type="match status" value="1"/>
</dbReference>
<dbReference type="InterPro" id="IPR043129">
    <property type="entry name" value="ATPase_NBD"/>
</dbReference>
<dbReference type="AlphaFoldDB" id="A0AAE3DTM8"/>
<evidence type="ECO:0000256" key="4">
    <source>
        <dbReference type="ARBA" id="ARBA00022840"/>
    </source>
</evidence>
<comment type="subcellular location">
    <subcellularLocation>
        <location evidence="1">Cytoplasm</location>
    </subcellularLocation>
</comment>
<dbReference type="SUPFAM" id="SSF53067">
    <property type="entry name" value="Actin-like ATPase domain"/>
    <property type="match status" value="2"/>
</dbReference>
<accession>A0AAE3DTM8</accession>
<dbReference type="InterPro" id="IPR056546">
    <property type="entry name" value="MreB_MamK-like"/>
</dbReference>
<evidence type="ECO:0000313" key="8">
    <source>
        <dbReference type="Proteomes" id="UP001197875"/>
    </source>
</evidence>
<proteinExistence type="inferred from homology"/>
<comment type="similarity">
    <text evidence="6">Belongs to the FtsA/MreB family.</text>
</comment>
<gene>
    <name evidence="7" type="ORF">LKD71_11545</name>
</gene>
<dbReference type="Proteomes" id="UP001197875">
    <property type="component" value="Unassembled WGS sequence"/>
</dbReference>
<dbReference type="Gene3D" id="3.30.420.40">
    <property type="match status" value="2"/>
</dbReference>
<keyword evidence="8" id="KW-1185">Reference proteome</keyword>
<dbReference type="PANTHER" id="PTHR42749">
    <property type="entry name" value="CELL SHAPE-DETERMINING PROTEIN MREB"/>
    <property type="match status" value="1"/>
</dbReference>
<dbReference type="PRINTS" id="PR01652">
    <property type="entry name" value="SHAPEPROTEIN"/>
</dbReference>
<reference evidence="7 8" key="1">
    <citation type="submission" date="2021-10" db="EMBL/GenBank/DDBJ databases">
        <title>Anaerobic single-cell dispensing facilitates the cultivation of human gut bacteria.</title>
        <authorList>
            <person name="Afrizal A."/>
        </authorList>
    </citation>
    <scope>NUCLEOTIDE SEQUENCE [LARGE SCALE GENOMIC DNA]</scope>
    <source>
        <strain evidence="7 8">CLA-AA-H277</strain>
    </source>
</reference>
<evidence type="ECO:0000256" key="3">
    <source>
        <dbReference type="ARBA" id="ARBA00022741"/>
    </source>
</evidence>
<evidence type="ECO:0000256" key="5">
    <source>
        <dbReference type="ARBA" id="ARBA00022960"/>
    </source>
</evidence>
<evidence type="ECO:0000256" key="1">
    <source>
        <dbReference type="ARBA" id="ARBA00004496"/>
    </source>
</evidence>
<dbReference type="InterPro" id="IPR004753">
    <property type="entry name" value="MreB"/>
</dbReference>
<evidence type="ECO:0000256" key="6">
    <source>
        <dbReference type="ARBA" id="ARBA00023458"/>
    </source>
</evidence>
<sequence>MSLKRICGVDLGSDTIKICDKNQKKLLCEKNMIAVRNRTDLIGVGQDAFEIYEKAPSDVYAGCPIQNGSLAEGSSQETILIHLMKNFSTFFTHHPNIYITAPTDITEVERRAYYKILSGRLRAKSVMLVEKGVADAAGIGMPLDSPEGQMIVNLGGDRTEISVISEGKTIIQRTLRTGGHTLDEDIMNMVKKQFQLNIGRKTAEALKNQLAYLLNGPALEMRVFGIHTVTGLPRQVAIPALAVSVSIVDTIDAITEVVKTTMERTPPQLLENIRKNGIYLTGGVSLLPNLSIYMQKELEVPVYNVSDPIFTTVRGLVRIMNDSDLRKKAAFTLKDFAGNLI</sequence>
<keyword evidence="5" id="KW-0133">Cell shape</keyword>
<evidence type="ECO:0000256" key="2">
    <source>
        <dbReference type="ARBA" id="ARBA00022490"/>
    </source>
</evidence>
<name>A0AAE3DTM8_9FIRM</name>
<dbReference type="RefSeq" id="WP_227615525.1">
    <property type="nucleotide sequence ID" value="NZ_JAJEPR010000019.1"/>
</dbReference>
<protein>
    <submittedName>
        <fullName evidence="7">Rod shape-determining protein</fullName>
    </submittedName>
</protein>
<dbReference type="GO" id="GO:0000902">
    <property type="term" value="P:cell morphogenesis"/>
    <property type="evidence" value="ECO:0007669"/>
    <property type="project" value="InterPro"/>
</dbReference>
<dbReference type="GO" id="GO:0008360">
    <property type="term" value="P:regulation of cell shape"/>
    <property type="evidence" value="ECO:0007669"/>
    <property type="project" value="UniProtKB-KW"/>
</dbReference>
<keyword evidence="4" id="KW-0067">ATP-binding</keyword>
<keyword evidence="3" id="KW-0547">Nucleotide-binding</keyword>
<evidence type="ECO:0000313" key="7">
    <source>
        <dbReference type="EMBL" id="MCC2190432.1"/>
    </source>
</evidence>
<dbReference type="EMBL" id="JAJEPR010000019">
    <property type="protein sequence ID" value="MCC2190432.1"/>
    <property type="molecule type" value="Genomic_DNA"/>
</dbReference>
<dbReference type="GO" id="GO:0005737">
    <property type="term" value="C:cytoplasm"/>
    <property type="evidence" value="ECO:0007669"/>
    <property type="project" value="UniProtKB-SubCell"/>
</dbReference>